<gene>
    <name evidence="1" type="ORF">ILUMI_04789</name>
</gene>
<accession>A0A8K0DDS9</accession>
<evidence type="ECO:0000313" key="1">
    <source>
        <dbReference type="EMBL" id="KAF2901398.1"/>
    </source>
</evidence>
<dbReference type="OrthoDB" id="6774497at2759"/>
<name>A0A8K0DDS9_IGNLU</name>
<evidence type="ECO:0000313" key="2">
    <source>
        <dbReference type="Proteomes" id="UP000801492"/>
    </source>
</evidence>
<reference evidence="1" key="1">
    <citation type="submission" date="2019-08" db="EMBL/GenBank/DDBJ databases">
        <title>The genome of the North American firefly Photinus pyralis.</title>
        <authorList>
            <consortium name="Photinus pyralis genome working group"/>
            <person name="Fallon T.R."/>
            <person name="Sander Lower S.E."/>
            <person name="Weng J.-K."/>
        </authorList>
    </citation>
    <scope>NUCLEOTIDE SEQUENCE</scope>
    <source>
        <strain evidence="1">TRF0915ILg1</strain>
        <tissue evidence="1">Whole body</tissue>
    </source>
</reference>
<dbReference type="EMBL" id="VTPC01001665">
    <property type="protein sequence ID" value="KAF2901398.1"/>
    <property type="molecule type" value="Genomic_DNA"/>
</dbReference>
<comment type="caution">
    <text evidence="1">The sequence shown here is derived from an EMBL/GenBank/DDBJ whole genome shotgun (WGS) entry which is preliminary data.</text>
</comment>
<dbReference type="AlphaFoldDB" id="A0A8K0DDS9"/>
<proteinExistence type="predicted"/>
<feature type="non-terminal residue" evidence="1">
    <location>
        <position position="1"/>
    </location>
</feature>
<organism evidence="1 2">
    <name type="scientific">Ignelater luminosus</name>
    <name type="common">Cucubano</name>
    <name type="synonym">Pyrophorus luminosus</name>
    <dbReference type="NCBI Taxonomy" id="2038154"/>
    <lineage>
        <taxon>Eukaryota</taxon>
        <taxon>Metazoa</taxon>
        <taxon>Ecdysozoa</taxon>
        <taxon>Arthropoda</taxon>
        <taxon>Hexapoda</taxon>
        <taxon>Insecta</taxon>
        <taxon>Pterygota</taxon>
        <taxon>Neoptera</taxon>
        <taxon>Endopterygota</taxon>
        <taxon>Coleoptera</taxon>
        <taxon>Polyphaga</taxon>
        <taxon>Elateriformia</taxon>
        <taxon>Elateroidea</taxon>
        <taxon>Elateridae</taxon>
        <taxon>Agrypninae</taxon>
        <taxon>Pyrophorini</taxon>
        <taxon>Ignelater</taxon>
    </lineage>
</organism>
<protein>
    <submittedName>
        <fullName evidence="1">Uncharacterized protein</fullName>
    </submittedName>
</protein>
<dbReference type="Proteomes" id="UP000801492">
    <property type="component" value="Unassembled WGS sequence"/>
</dbReference>
<keyword evidence="2" id="KW-1185">Reference proteome</keyword>
<sequence length="69" mass="7899">LPIDLTNLINMYENAFKPGLSTFSKRLISINLKSDDTSSKFFRARPLPFAIADKIEKELNCLVADYRAY</sequence>